<dbReference type="OrthoDB" id="919555at2"/>
<feature type="chain" id="PRO_5017481764" evidence="4">
    <location>
        <begin position="22"/>
        <end position="686"/>
    </location>
</feature>
<dbReference type="InterPro" id="IPR051012">
    <property type="entry name" value="CellSynth/LPSAsmb/PSIAsmb"/>
</dbReference>
<dbReference type="PROSITE" id="PS50005">
    <property type="entry name" value="TPR"/>
    <property type="match status" value="1"/>
</dbReference>
<keyword evidence="1" id="KW-0677">Repeat</keyword>
<dbReference type="InterPro" id="IPR011990">
    <property type="entry name" value="TPR-like_helical_dom_sf"/>
</dbReference>
<keyword evidence="2 3" id="KW-0802">TPR repeat</keyword>
<dbReference type="SUPFAM" id="SSF56935">
    <property type="entry name" value="Porins"/>
    <property type="match status" value="1"/>
</dbReference>
<dbReference type="Gene3D" id="1.25.40.10">
    <property type="entry name" value="Tetratricopeptide repeat domain"/>
    <property type="match status" value="3"/>
</dbReference>
<keyword evidence="6" id="KW-1185">Reference proteome</keyword>
<feature type="repeat" description="TPR" evidence="3">
    <location>
        <begin position="19"/>
        <end position="52"/>
    </location>
</feature>
<evidence type="ECO:0000256" key="1">
    <source>
        <dbReference type="ARBA" id="ARBA00022737"/>
    </source>
</evidence>
<dbReference type="PANTHER" id="PTHR45586">
    <property type="entry name" value="TPR REPEAT-CONTAINING PROTEIN PA4667"/>
    <property type="match status" value="1"/>
</dbReference>
<keyword evidence="4" id="KW-0732">Signal</keyword>
<evidence type="ECO:0000256" key="2">
    <source>
        <dbReference type="ARBA" id="ARBA00022803"/>
    </source>
</evidence>
<dbReference type="PANTHER" id="PTHR45586:SF1">
    <property type="entry name" value="LIPOPOLYSACCHARIDE ASSEMBLY PROTEIN B"/>
    <property type="match status" value="1"/>
</dbReference>
<feature type="signal peptide" evidence="4">
    <location>
        <begin position="1"/>
        <end position="21"/>
    </location>
</feature>
<evidence type="ECO:0000313" key="5">
    <source>
        <dbReference type="EMBL" id="RKN80153.1"/>
    </source>
</evidence>
<accession>A0A3B0C2C4</accession>
<dbReference type="SUPFAM" id="SSF48452">
    <property type="entry name" value="TPR-like"/>
    <property type="match status" value="2"/>
</dbReference>
<proteinExistence type="predicted"/>
<dbReference type="EMBL" id="RBCJ01000003">
    <property type="protein sequence ID" value="RKN80153.1"/>
    <property type="molecule type" value="Genomic_DNA"/>
</dbReference>
<dbReference type="InterPro" id="IPR019734">
    <property type="entry name" value="TPR_rpt"/>
</dbReference>
<dbReference type="Proteomes" id="UP000276603">
    <property type="component" value="Unassembled WGS sequence"/>
</dbReference>
<dbReference type="SMART" id="SM00028">
    <property type="entry name" value="TPR"/>
    <property type="match status" value="2"/>
</dbReference>
<dbReference type="AlphaFoldDB" id="A0A3B0C2C4"/>
<dbReference type="RefSeq" id="WP_120712962.1">
    <property type="nucleotide sequence ID" value="NZ_RBCJ01000003.1"/>
</dbReference>
<dbReference type="Pfam" id="PF14559">
    <property type="entry name" value="TPR_19"/>
    <property type="match status" value="2"/>
</dbReference>
<evidence type="ECO:0000256" key="4">
    <source>
        <dbReference type="SAM" id="SignalP"/>
    </source>
</evidence>
<evidence type="ECO:0000256" key="3">
    <source>
        <dbReference type="PROSITE-ProRule" id="PRU00339"/>
    </source>
</evidence>
<protein>
    <submittedName>
        <fullName evidence="5">Uncharacterized protein</fullName>
    </submittedName>
</protein>
<comment type="caution">
    <text evidence="5">The sequence shown here is derived from an EMBL/GenBank/DDBJ whole genome shotgun (WGS) entry which is preliminary data.</text>
</comment>
<sequence>MKTVRLITAVFLFTLMGQAQESLENGFTYLENGKFQQAETFFKAYLDTDPENKTAQICYGRAVGLNGSPQKAKALFGGLIKTYPQDFEIAVNYNESLLWAGDYKAAKPLYEKLVADYPNRFAAVLGYANTLSNLKEYKAALSWINKAIALAPENGSAKISRKYIQLGYANEFVNAQDYAQGKALLQDIFSDFPEDKDVLLNLANLYLITKQVDSAKATYKRYATTPKDSITALNGIALAEHIRENEKVALQVAETAKAKVARFTDFELTERTYDRYVQALIWNRKFVKARKQIDSLAQVYPDRNWILALRATLGLYTGDAKTSEQNYNAILAKDSTSFDGNLGKANALFASDRILPAYRAAFQTLAIYEDQKDALGFVEKLNLMYTPSVEEHAAYTFDNGNNVAFYTNTTTDVPISTKFRTRVSYFYRTTENTVTGNTANSHVVLAGLDYKLFPKTLLKTVVGFNNSRFMADTYTQPVLDAKLMLQPLKLQNLTLGYQREVQNFNADLIEREIVQNHYGLNYNLGTNFNLGWYTRLIHTEQSDANTRDLLFTSLYYTLFQKPALKLGVNYQYITFREQLPTVYFSPEQYQAVELFADIRGNLSEKTRYRASAATGLQKVEEDPNTTLFRAEAGLQHQFSKYLSADLYGKYSNIASATAAGFEFTEIGFKLKWLFTKKPVFYAKVGE</sequence>
<reference evidence="5 6" key="1">
    <citation type="submission" date="2018-10" db="EMBL/GenBank/DDBJ databases">
        <title>Ulvibacterium marinum gen. nov., sp. nov., a novel marine bacterium of the family Flavobacteriaceae, isolated from a culture of the green alga Ulva prolifera.</title>
        <authorList>
            <person name="Zhang Z."/>
        </authorList>
    </citation>
    <scope>NUCLEOTIDE SEQUENCE [LARGE SCALE GENOMIC DNA]</scope>
    <source>
        <strain evidence="5 6">CCMM003</strain>
    </source>
</reference>
<organism evidence="5 6">
    <name type="scientific">Ulvibacterium marinum</name>
    <dbReference type="NCBI Taxonomy" id="2419782"/>
    <lineage>
        <taxon>Bacteria</taxon>
        <taxon>Pseudomonadati</taxon>
        <taxon>Bacteroidota</taxon>
        <taxon>Flavobacteriia</taxon>
        <taxon>Flavobacteriales</taxon>
        <taxon>Flavobacteriaceae</taxon>
        <taxon>Ulvibacterium</taxon>
    </lineage>
</organism>
<gene>
    <name evidence="5" type="ORF">D7Z94_18115</name>
</gene>
<name>A0A3B0C2C4_9FLAO</name>
<evidence type="ECO:0000313" key="6">
    <source>
        <dbReference type="Proteomes" id="UP000276603"/>
    </source>
</evidence>